<evidence type="ECO:0000313" key="2">
    <source>
        <dbReference type="Proteomes" id="UP000250235"/>
    </source>
</evidence>
<accession>A0A2Z7BEH7</accession>
<reference evidence="1 2" key="1">
    <citation type="journal article" date="2015" name="Proc. Natl. Acad. Sci. U.S.A.">
        <title>The resurrection genome of Boea hygrometrica: A blueprint for survival of dehydration.</title>
        <authorList>
            <person name="Xiao L."/>
            <person name="Yang G."/>
            <person name="Zhang L."/>
            <person name="Yang X."/>
            <person name="Zhao S."/>
            <person name="Ji Z."/>
            <person name="Zhou Q."/>
            <person name="Hu M."/>
            <person name="Wang Y."/>
            <person name="Chen M."/>
            <person name="Xu Y."/>
            <person name="Jin H."/>
            <person name="Xiao X."/>
            <person name="Hu G."/>
            <person name="Bao F."/>
            <person name="Hu Y."/>
            <person name="Wan P."/>
            <person name="Li L."/>
            <person name="Deng X."/>
            <person name="Kuang T."/>
            <person name="Xiang C."/>
            <person name="Zhu J.K."/>
            <person name="Oliver M.J."/>
            <person name="He Y."/>
        </authorList>
    </citation>
    <scope>NUCLEOTIDE SEQUENCE [LARGE SCALE GENOMIC DNA]</scope>
    <source>
        <strain evidence="2">cv. XS01</strain>
    </source>
</reference>
<dbReference type="EMBL" id="KV008311">
    <property type="protein sequence ID" value="KZV30342.1"/>
    <property type="molecule type" value="Genomic_DNA"/>
</dbReference>
<protein>
    <submittedName>
        <fullName evidence="1">Uncharacterized protein</fullName>
    </submittedName>
</protein>
<sequence length="67" mass="7488">MEQCLGFELTEDTVDNSSSKFQIVGVCSISLERGYSGWKPLFKADVSIPILSREDAGRRRSTLSYVN</sequence>
<evidence type="ECO:0000313" key="1">
    <source>
        <dbReference type="EMBL" id="KZV30342.1"/>
    </source>
</evidence>
<dbReference type="Proteomes" id="UP000250235">
    <property type="component" value="Unassembled WGS sequence"/>
</dbReference>
<dbReference type="AlphaFoldDB" id="A0A2Z7BEH7"/>
<organism evidence="1 2">
    <name type="scientific">Dorcoceras hygrometricum</name>
    <dbReference type="NCBI Taxonomy" id="472368"/>
    <lineage>
        <taxon>Eukaryota</taxon>
        <taxon>Viridiplantae</taxon>
        <taxon>Streptophyta</taxon>
        <taxon>Embryophyta</taxon>
        <taxon>Tracheophyta</taxon>
        <taxon>Spermatophyta</taxon>
        <taxon>Magnoliopsida</taxon>
        <taxon>eudicotyledons</taxon>
        <taxon>Gunneridae</taxon>
        <taxon>Pentapetalae</taxon>
        <taxon>asterids</taxon>
        <taxon>lamiids</taxon>
        <taxon>Lamiales</taxon>
        <taxon>Gesneriaceae</taxon>
        <taxon>Didymocarpoideae</taxon>
        <taxon>Trichosporeae</taxon>
        <taxon>Loxocarpinae</taxon>
        <taxon>Dorcoceras</taxon>
    </lineage>
</organism>
<gene>
    <name evidence="1" type="ORF">F511_31027</name>
</gene>
<proteinExistence type="predicted"/>
<keyword evidence="2" id="KW-1185">Reference proteome</keyword>
<name>A0A2Z7BEH7_9LAMI</name>